<sequence length="167" mass="18824">MEINMKILKTVLLLSLSMILFGCGNSKQAEPNKAGSEAVQSDASKSDSNKADNNKLDDDTIQSYFSELKRQLPMRVSSTTQLVDLTIGNNVVDYKYVVTGNKKNFSSSNVQKMTSDNLKNKYCENRDPDLVKLRNSFPDGINHHYYFKDEDKELFSVHLVPSDCDAK</sequence>
<evidence type="ECO:0000256" key="2">
    <source>
        <dbReference type="SAM" id="SignalP"/>
    </source>
</evidence>
<evidence type="ECO:0000256" key="1">
    <source>
        <dbReference type="SAM" id="MobiDB-lite"/>
    </source>
</evidence>
<dbReference type="EMBL" id="AVQL01000453">
    <property type="protein sequence ID" value="KEQ00266.1"/>
    <property type="molecule type" value="Genomic_DNA"/>
</dbReference>
<dbReference type="AlphaFoldDB" id="A0A074V4X0"/>
<feature type="compositionally biased region" description="Basic and acidic residues" evidence="1">
    <location>
        <begin position="44"/>
        <end position="57"/>
    </location>
</feature>
<evidence type="ECO:0000313" key="3">
    <source>
        <dbReference type="EMBL" id="KEQ00266.1"/>
    </source>
</evidence>
<dbReference type="Proteomes" id="UP000027644">
    <property type="component" value="Unassembled WGS sequence"/>
</dbReference>
<comment type="caution">
    <text evidence="3">The sequence shown here is derived from an EMBL/GenBank/DDBJ whole genome shotgun (WGS) entry which is preliminary data.</text>
</comment>
<accession>A0A074V4X0</accession>
<feature type="region of interest" description="Disordered" evidence="1">
    <location>
        <begin position="28"/>
        <end position="57"/>
    </location>
</feature>
<name>A0A074V4X0_9NEIS</name>
<proteinExistence type="predicted"/>
<protein>
    <submittedName>
        <fullName evidence="3">Las1-like</fullName>
    </submittedName>
</protein>
<reference evidence="3 4" key="1">
    <citation type="journal article" date="2014" name="PLoS Genet.">
        <title>Hidden diversity in honey bee gut symbionts detected by single-cell genomics.</title>
        <authorList>
            <person name="Engel P."/>
            <person name="Stepanauskas R."/>
            <person name="Moran N."/>
        </authorList>
    </citation>
    <scope>NUCLEOTIDE SEQUENCE [LARGE SCALE GENOMIC DNA]</scope>
    <source>
        <strain evidence="3 4">SCGC AB-598-J21</strain>
    </source>
</reference>
<feature type="chain" id="PRO_5001701872" evidence="2">
    <location>
        <begin position="30"/>
        <end position="167"/>
    </location>
</feature>
<organism evidence="3 4">
    <name type="scientific">Snodgrassella alvi SCGC AB-598-J21</name>
    <dbReference type="NCBI Taxonomy" id="1385367"/>
    <lineage>
        <taxon>Bacteria</taxon>
        <taxon>Pseudomonadati</taxon>
        <taxon>Pseudomonadota</taxon>
        <taxon>Betaproteobacteria</taxon>
        <taxon>Neisseriales</taxon>
        <taxon>Neisseriaceae</taxon>
        <taxon>Snodgrassella</taxon>
    </lineage>
</organism>
<gene>
    <name evidence="3" type="ORF">SASC598J21_019670</name>
</gene>
<evidence type="ECO:0000313" key="4">
    <source>
        <dbReference type="Proteomes" id="UP000027644"/>
    </source>
</evidence>
<feature type="signal peptide" evidence="2">
    <location>
        <begin position="1"/>
        <end position="29"/>
    </location>
</feature>
<keyword evidence="2" id="KW-0732">Signal</keyword>
<dbReference type="PROSITE" id="PS51257">
    <property type="entry name" value="PROKAR_LIPOPROTEIN"/>
    <property type="match status" value="1"/>
</dbReference>